<keyword evidence="2" id="KW-1185">Reference proteome</keyword>
<dbReference type="STRING" id="348802.A0A0D2DAU3"/>
<name>A0A0D2DAU3_9EURO</name>
<protein>
    <submittedName>
        <fullName evidence="1">Uncharacterized protein</fullName>
    </submittedName>
</protein>
<dbReference type="Proteomes" id="UP000054342">
    <property type="component" value="Unassembled WGS sequence"/>
</dbReference>
<evidence type="ECO:0000313" key="2">
    <source>
        <dbReference type="Proteomes" id="UP000054342"/>
    </source>
</evidence>
<dbReference type="RefSeq" id="XP_013320006.1">
    <property type="nucleotide sequence ID" value="XM_013464552.1"/>
</dbReference>
<reference evidence="1 2" key="1">
    <citation type="submission" date="2015-01" db="EMBL/GenBank/DDBJ databases">
        <title>The Genome Sequence of Exophiala xenobiotica CBS118157.</title>
        <authorList>
            <consortium name="The Broad Institute Genomics Platform"/>
            <person name="Cuomo C."/>
            <person name="de Hoog S."/>
            <person name="Gorbushina A."/>
            <person name="Stielow B."/>
            <person name="Teixiera M."/>
            <person name="Abouelleil A."/>
            <person name="Chapman S.B."/>
            <person name="Priest M."/>
            <person name="Young S.K."/>
            <person name="Wortman J."/>
            <person name="Nusbaum C."/>
            <person name="Birren B."/>
        </authorList>
    </citation>
    <scope>NUCLEOTIDE SEQUENCE [LARGE SCALE GENOMIC DNA]</scope>
    <source>
        <strain evidence="1 2">CBS 118157</strain>
    </source>
</reference>
<evidence type="ECO:0000313" key="1">
    <source>
        <dbReference type="EMBL" id="KIW59422.1"/>
    </source>
</evidence>
<dbReference type="AlphaFoldDB" id="A0A0D2DAU3"/>
<dbReference type="PROSITE" id="PS51257">
    <property type="entry name" value="PROKAR_LIPOPROTEIN"/>
    <property type="match status" value="1"/>
</dbReference>
<dbReference type="EMBL" id="KN847318">
    <property type="protein sequence ID" value="KIW59422.1"/>
    <property type="molecule type" value="Genomic_DNA"/>
</dbReference>
<sequence>MPSRSFSTGRPSLVISVALVACLAIHVGVDYGYSGVAFFPSFFSTDNTAEGQIKQSPACAVDRQLDWLSQSTNQTPTTMNLLLVCPGVAVALKDHHQHRLQQSHAQSPLPVFTQQLRSYIEFQLQQRADPRLEWIFFLKDHETLFSHTPGLLRKFVHHAPSEVHVLTFAPPGKTSASSSTDTPWAAALGLFAIGLDRRSVRLLDSVLHLLEQRPGLTETDAIAIALASSHNNARGVVVVPEWWLDVRGNCVERATWEAQSGVTHVVPTDQLCCVSDACRDALAHIATQRRTTTTTGQVVDPQIPLNHDSELSIEHVVEAFWMGVKTRCAE</sequence>
<proteinExistence type="predicted"/>
<dbReference type="HOGENOM" id="CLU_072833_0_0_1"/>
<dbReference type="OrthoDB" id="4160589at2759"/>
<organism evidence="1 2">
    <name type="scientific">Exophiala xenobiotica</name>
    <dbReference type="NCBI Taxonomy" id="348802"/>
    <lineage>
        <taxon>Eukaryota</taxon>
        <taxon>Fungi</taxon>
        <taxon>Dikarya</taxon>
        <taxon>Ascomycota</taxon>
        <taxon>Pezizomycotina</taxon>
        <taxon>Eurotiomycetes</taxon>
        <taxon>Chaetothyriomycetidae</taxon>
        <taxon>Chaetothyriales</taxon>
        <taxon>Herpotrichiellaceae</taxon>
        <taxon>Exophiala</taxon>
    </lineage>
</organism>
<gene>
    <name evidence="1" type="ORF">PV05_03871</name>
</gene>
<accession>A0A0D2DAU3</accession>
<dbReference type="GeneID" id="25325779"/>